<comment type="caution">
    <text evidence="1">The sequence shown here is derived from an EMBL/GenBank/DDBJ whole genome shotgun (WGS) entry which is preliminary data.</text>
</comment>
<protein>
    <submittedName>
        <fullName evidence="1">Uncharacterized protein</fullName>
    </submittedName>
</protein>
<accession>A0AAD9AAY6</accession>
<evidence type="ECO:0000313" key="1">
    <source>
        <dbReference type="EMBL" id="KAK1842179.1"/>
    </source>
</evidence>
<reference evidence="1" key="1">
    <citation type="submission" date="2023-01" db="EMBL/GenBank/DDBJ databases">
        <title>Colletotrichum chrysophilum M932 genome sequence.</title>
        <authorList>
            <person name="Baroncelli R."/>
        </authorList>
    </citation>
    <scope>NUCLEOTIDE SEQUENCE</scope>
    <source>
        <strain evidence="1">M932</strain>
    </source>
</reference>
<dbReference type="AlphaFoldDB" id="A0AAD9AAY6"/>
<proteinExistence type="predicted"/>
<keyword evidence="2" id="KW-1185">Reference proteome</keyword>
<dbReference type="Proteomes" id="UP001243330">
    <property type="component" value="Unassembled WGS sequence"/>
</dbReference>
<name>A0AAD9AAY6_9PEZI</name>
<dbReference type="EMBL" id="JAQOWY010000429">
    <property type="protein sequence ID" value="KAK1842179.1"/>
    <property type="molecule type" value="Genomic_DNA"/>
</dbReference>
<sequence>MNSTTTCPDASGIPDFVNIYGIPSNISTGFVPIGRNGSYVAMTACCSPSAVNIASDCYYWCEIPTEEALDSFGSCLTRNGLERGIVGLHESGAASSKTRLNAGGLAVWALLVISAICLG</sequence>
<gene>
    <name evidence="1" type="ORF">CCHR01_15192</name>
</gene>
<evidence type="ECO:0000313" key="2">
    <source>
        <dbReference type="Proteomes" id="UP001243330"/>
    </source>
</evidence>
<organism evidence="1 2">
    <name type="scientific">Colletotrichum chrysophilum</name>
    <dbReference type="NCBI Taxonomy" id="1836956"/>
    <lineage>
        <taxon>Eukaryota</taxon>
        <taxon>Fungi</taxon>
        <taxon>Dikarya</taxon>
        <taxon>Ascomycota</taxon>
        <taxon>Pezizomycotina</taxon>
        <taxon>Sordariomycetes</taxon>
        <taxon>Hypocreomycetidae</taxon>
        <taxon>Glomerellales</taxon>
        <taxon>Glomerellaceae</taxon>
        <taxon>Colletotrichum</taxon>
        <taxon>Colletotrichum gloeosporioides species complex</taxon>
    </lineage>
</organism>